<dbReference type="Proteomes" id="UP000283210">
    <property type="component" value="Chromosome 10"/>
</dbReference>
<evidence type="ECO:0000313" key="8">
    <source>
        <dbReference type="Proteomes" id="UP000283210"/>
    </source>
</evidence>
<organism evidence="7 8">
    <name type="scientific">Oryzias javanicus</name>
    <name type="common">Javanese ricefish</name>
    <name type="synonym">Aplocheilus javanicus</name>
    <dbReference type="NCBI Taxonomy" id="123683"/>
    <lineage>
        <taxon>Eukaryota</taxon>
        <taxon>Metazoa</taxon>
        <taxon>Chordata</taxon>
        <taxon>Craniata</taxon>
        <taxon>Vertebrata</taxon>
        <taxon>Euteleostomi</taxon>
        <taxon>Actinopterygii</taxon>
        <taxon>Neopterygii</taxon>
        <taxon>Teleostei</taxon>
        <taxon>Neoteleostei</taxon>
        <taxon>Acanthomorphata</taxon>
        <taxon>Ovalentaria</taxon>
        <taxon>Atherinomorphae</taxon>
        <taxon>Beloniformes</taxon>
        <taxon>Adrianichthyidae</taxon>
        <taxon>Oryziinae</taxon>
        <taxon>Oryzias</taxon>
    </lineage>
</organism>
<dbReference type="SUPFAM" id="SSF51011">
    <property type="entry name" value="Glycosyl hydrolase domain"/>
    <property type="match status" value="1"/>
</dbReference>
<dbReference type="GO" id="GO:0016139">
    <property type="term" value="P:glycoside catabolic process"/>
    <property type="evidence" value="ECO:0007669"/>
    <property type="project" value="TreeGrafter"/>
</dbReference>
<dbReference type="InterPro" id="IPR013780">
    <property type="entry name" value="Glyco_hydro_b"/>
</dbReference>
<evidence type="ECO:0000313" key="7">
    <source>
        <dbReference type="EMBL" id="RVE67485.1"/>
    </source>
</evidence>
<dbReference type="SUPFAM" id="SSF51445">
    <property type="entry name" value="(Trans)glycosidases"/>
    <property type="match status" value="1"/>
</dbReference>
<evidence type="ECO:0000256" key="2">
    <source>
        <dbReference type="ARBA" id="ARBA00022801"/>
    </source>
</evidence>
<dbReference type="FunFam" id="2.60.40.1180:FF:000017">
    <property type="entry name" value="Alpha-galactosidase A"/>
    <property type="match status" value="1"/>
</dbReference>
<protein>
    <recommendedName>
        <fullName evidence="6">Alpha galactosidase A C-terminal domain-containing protein</fullName>
    </recommendedName>
</protein>
<evidence type="ECO:0000256" key="4">
    <source>
        <dbReference type="ARBA" id="ARBA00023180"/>
    </source>
</evidence>
<evidence type="ECO:0000256" key="1">
    <source>
        <dbReference type="ARBA" id="ARBA00009743"/>
    </source>
</evidence>
<dbReference type="Gene3D" id="3.20.20.70">
    <property type="entry name" value="Aldolase class I"/>
    <property type="match status" value="1"/>
</dbReference>
<reference evidence="7 8" key="1">
    <citation type="submission" date="2018-11" db="EMBL/GenBank/DDBJ databases">
        <authorList>
            <person name="Lopez-Roques C."/>
            <person name="Donnadieu C."/>
            <person name="Bouchez O."/>
            <person name="Klopp C."/>
            <person name="Cabau C."/>
            <person name="Zahm M."/>
        </authorList>
    </citation>
    <scope>NUCLEOTIDE SEQUENCE [LARGE SCALE GENOMIC DNA]</scope>
    <source>
        <strain evidence="7">RS831</strain>
        <tissue evidence="7">Whole body</tissue>
    </source>
</reference>
<dbReference type="Gene3D" id="2.60.40.1180">
    <property type="entry name" value="Golgi alpha-mannosidase II"/>
    <property type="match status" value="1"/>
</dbReference>
<gene>
    <name evidence="7" type="ORF">OJAV_G00103480</name>
</gene>
<reference evidence="7 8" key="2">
    <citation type="submission" date="2019-01" db="EMBL/GenBank/DDBJ databases">
        <title>A chromosome length genome reference of the Java medaka (oryzias javanicus).</title>
        <authorList>
            <person name="Herpin A."/>
            <person name="Takehana Y."/>
            <person name="Naruse K."/>
            <person name="Ansai S."/>
            <person name="Kawaguchi M."/>
        </authorList>
    </citation>
    <scope>NUCLEOTIDE SEQUENCE [LARGE SCALE GENOMIC DNA]</scope>
    <source>
        <strain evidence="7">RS831</strain>
        <tissue evidence="7">Whole body</tissue>
    </source>
</reference>
<proteinExistence type="inferred from homology"/>
<dbReference type="InterPro" id="IPR035373">
    <property type="entry name" value="Melibiase/NAGA_C"/>
</dbReference>
<dbReference type="GO" id="GO:0004557">
    <property type="term" value="F:alpha-galactosidase activity"/>
    <property type="evidence" value="ECO:0007669"/>
    <property type="project" value="TreeGrafter"/>
</dbReference>
<dbReference type="InterPro" id="IPR013785">
    <property type="entry name" value="Aldolase_TIM"/>
</dbReference>
<keyword evidence="4" id="KW-0325">Glycoprotein</keyword>
<keyword evidence="3" id="KW-1015">Disulfide bond</keyword>
<evidence type="ECO:0000259" key="6">
    <source>
        <dbReference type="Pfam" id="PF17450"/>
    </source>
</evidence>
<keyword evidence="8" id="KW-1185">Reference proteome</keyword>
<comment type="similarity">
    <text evidence="1">Belongs to the glycosyl hydrolase 27 family.</text>
</comment>
<feature type="domain" description="Alpha galactosidase A C-terminal" evidence="6">
    <location>
        <begin position="59"/>
        <end position="143"/>
    </location>
</feature>
<dbReference type="GO" id="GO:0005737">
    <property type="term" value="C:cytoplasm"/>
    <property type="evidence" value="ECO:0007669"/>
    <property type="project" value="TreeGrafter"/>
</dbReference>
<keyword evidence="2" id="KW-0378">Hydrolase</keyword>
<dbReference type="PANTHER" id="PTHR11452:SF14">
    <property type="entry name" value="ALPHA-GALACTOSIDASE A"/>
    <property type="match status" value="1"/>
</dbReference>
<dbReference type="OrthoDB" id="5795902at2759"/>
<dbReference type="AlphaFoldDB" id="A0A3S2PID2"/>
<name>A0A3S2PID2_ORYJA</name>
<dbReference type="EMBL" id="CM012446">
    <property type="protein sequence ID" value="RVE67485.1"/>
    <property type="molecule type" value="Genomic_DNA"/>
</dbReference>
<evidence type="ECO:0000256" key="5">
    <source>
        <dbReference type="ARBA" id="ARBA00023295"/>
    </source>
</evidence>
<sequence length="173" mass="19571">MLVIGNFGLSHDQQQSQMALWAIMAAPLLMSNDLRDICPRSKELLQNRMIIAINQDPLGRQGLRTVQVMGCDVWERPLFGNRLAIAIMYKEELGGPRRFPISAVPGWKFCTPQCNVTQILPQYKELGVQSHQKELVLSVNPTGTTLLTVTPLSEDLKKRHWNSMLAQKQHIVL</sequence>
<dbReference type="PANTHER" id="PTHR11452">
    <property type="entry name" value="ALPHA-GALACTOSIDASE/ALPHA-N-ACETYLGALACTOSAMINIDASE"/>
    <property type="match status" value="1"/>
</dbReference>
<dbReference type="InterPro" id="IPR002241">
    <property type="entry name" value="Glyco_hydro_27"/>
</dbReference>
<keyword evidence="5" id="KW-0326">Glycosidase</keyword>
<dbReference type="Pfam" id="PF16499">
    <property type="entry name" value="Melibiase_2"/>
    <property type="match status" value="1"/>
</dbReference>
<accession>A0A3S2PID2</accession>
<evidence type="ECO:0000256" key="3">
    <source>
        <dbReference type="ARBA" id="ARBA00023157"/>
    </source>
</evidence>
<dbReference type="Pfam" id="PF17450">
    <property type="entry name" value="Melibiase_2_C"/>
    <property type="match status" value="1"/>
</dbReference>
<dbReference type="InterPro" id="IPR017853">
    <property type="entry name" value="GH"/>
</dbReference>
<dbReference type="GO" id="GO:0009311">
    <property type="term" value="P:oligosaccharide metabolic process"/>
    <property type="evidence" value="ECO:0007669"/>
    <property type="project" value="TreeGrafter"/>
</dbReference>